<dbReference type="HOGENOM" id="CLU_2441652_0_0_1"/>
<accession>A0A0C3B4L9</accession>
<keyword evidence="1" id="KW-0732">Signal</keyword>
<name>A0A0C3B4L9_PILCF</name>
<reference evidence="3" key="2">
    <citation type="submission" date="2015-01" db="EMBL/GenBank/DDBJ databases">
        <title>Evolutionary Origins and Diversification of the Mycorrhizal Mutualists.</title>
        <authorList>
            <consortium name="DOE Joint Genome Institute"/>
            <consortium name="Mycorrhizal Genomics Consortium"/>
            <person name="Kohler A."/>
            <person name="Kuo A."/>
            <person name="Nagy L.G."/>
            <person name="Floudas D."/>
            <person name="Copeland A."/>
            <person name="Barry K.W."/>
            <person name="Cichocki N."/>
            <person name="Veneault-Fourrey C."/>
            <person name="LaButti K."/>
            <person name="Lindquist E.A."/>
            <person name="Lipzen A."/>
            <person name="Lundell T."/>
            <person name="Morin E."/>
            <person name="Murat C."/>
            <person name="Riley R."/>
            <person name="Ohm R."/>
            <person name="Sun H."/>
            <person name="Tunlid A."/>
            <person name="Henrissat B."/>
            <person name="Grigoriev I.V."/>
            <person name="Hibbett D.S."/>
            <person name="Martin F."/>
        </authorList>
    </citation>
    <scope>NUCLEOTIDE SEQUENCE [LARGE SCALE GENOMIC DNA]</scope>
    <source>
        <strain evidence="3">F 1598</strain>
    </source>
</reference>
<evidence type="ECO:0000313" key="2">
    <source>
        <dbReference type="EMBL" id="KIM81138.1"/>
    </source>
</evidence>
<organism evidence="2 3">
    <name type="scientific">Piloderma croceum (strain F 1598)</name>
    <dbReference type="NCBI Taxonomy" id="765440"/>
    <lineage>
        <taxon>Eukaryota</taxon>
        <taxon>Fungi</taxon>
        <taxon>Dikarya</taxon>
        <taxon>Basidiomycota</taxon>
        <taxon>Agaricomycotina</taxon>
        <taxon>Agaricomycetes</taxon>
        <taxon>Agaricomycetidae</taxon>
        <taxon>Atheliales</taxon>
        <taxon>Atheliaceae</taxon>
        <taxon>Piloderma</taxon>
    </lineage>
</organism>
<dbReference type="InParanoid" id="A0A0C3B4L9"/>
<gene>
    <name evidence="2" type="ORF">PILCRDRAFT_821572</name>
</gene>
<proteinExistence type="predicted"/>
<evidence type="ECO:0000256" key="1">
    <source>
        <dbReference type="SAM" id="SignalP"/>
    </source>
</evidence>
<reference evidence="2 3" key="1">
    <citation type="submission" date="2014-04" db="EMBL/GenBank/DDBJ databases">
        <authorList>
            <consortium name="DOE Joint Genome Institute"/>
            <person name="Kuo A."/>
            <person name="Tarkka M."/>
            <person name="Buscot F."/>
            <person name="Kohler A."/>
            <person name="Nagy L.G."/>
            <person name="Floudas D."/>
            <person name="Copeland A."/>
            <person name="Barry K.W."/>
            <person name="Cichocki N."/>
            <person name="Veneault-Fourrey C."/>
            <person name="LaButti K."/>
            <person name="Lindquist E.A."/>
            <person name="Lipzen A."/>
            <person name="Lundell T."/>
            <person name="Morin E."/>
            <person name="Murat C."/>
            <person name="Sun H."/>
            <person name="Tunlid A."/>
            <person name="Henrissat B."/>
            <person name="Grigoriev I.V."/>
            <person name="Hibbett D.S."/>
            <person name="Martin F."/>
            <person name="Nordberg H.P."/>
            <person name="Cantor M.N."/>
            <person name="Hua S.X."/>
        </authorList>
    </citation>
    <scope>NUCLEOTIDE SEQUENCE [LARGE SCALE GENOMIC DNA]</scope>
    <source>
        <strain evidence="2 3">F 1598</strain>
    </source>
</reference>
<feature type="chain" id="PRO_5002172496" evidence="1">
    <location>
        <begin position="21"/>
        <end position="90"/>
    </location>
</feature>
<protein>
    <submittedName>
        <fullName evidence="2">Uncharacterized protein</fullName>
    </submittedName>
</protein>
<feature type="signal peptide" evidence="1">
    <location>
        <begin position="1"/>
        <end position="20"/>
    </location>
</feature>
<dbReference type="Proteomes" id="UP000054166">
    <property type="component" value="Unassembled WGS sequence"/>
</dbReference>
<sequence length="90" mass="9915">MRFIQLAIVIAMFHTSSTLAYKRCTCTSSGDPGDNASLEEANNDCCTKETYWGTYVSYDSHNELCLSPKNLILNDFPGCCTSYSFGNSCS</sequence>
<evidence type="ECO:0000313" key="3">
    <source>
        <dbReference type="Proteomes" id="UP000054166"/>
    </source>
</evidence>
<dbReference type="AlphaFoldDB" id="A0A0C3B4L9"/>
<dbReference type="EMBL" id="KN833000">
    <property type="protein sequence ID" value="KIM81138.1"/>
    <property type="molecule type" value="Genomic_DNA"/>
</dbReference>
<keyword evidence="3" id="KW-1185">Reference proteome</keyword>